<proteinExistence type="predicted"/>
<gene>
    <name evidence="2" type="ORF">VM1G_00900</name>
</gene>
<protein>
    <submittedName>
        <fullName evidence="2">Uncharacterized protein</fullName>
    </submittedName>
</protein>
<dbReference type="Proteomes" id="UP000078559">
    <property type="component" value="Chromosome 1"/>
</dbReference>
<dbReference type="AlphaFoldDB" id="A0A194VMQ7"/>
<dbReference type="OrthoDB" id="10515142at2759"/>
<reference evidence="2" key="1">
    <citation type="submission" date="2014-12" db="EMBL/GenBank/DDBJ databases">
        <title>Genome Sequence of Valsa Canker Pathogens Uncovers a Specific Adaption of Colonization on Woody Bark.</title>
        <authorList>
            <person name="Yin Z."/>
            <person name="Liu H."/>
            <person name="Gao X."/>
            <person name="Li Z."/>
            <person name="Song N."/>
            <person name="Ke X."/>
            <person name="Dai Q."/>
            <person name="Wu Y."/>
            <person name="Sun Y."/>
            <person name="Xu J.-R."/>
            <person name="Kang Z.K."/>
            <person name="Wang L."/>
            <person name="Huang L."/>
        </authorList>
    </citation>
    <scope>NUCLEOTIDE SEQUENCE [LARGE SCALE GENOMIC DNA]</scope>
    <source>
        <strain evidence="2">03-8</strain>
    </source>
</reference>
<accession>A0A194VMQ7</accession>
<sequence length="123" mass="13622">MAPNNVYIDEDLTAKEVGVLIAALKSIDIKDLPVPDYRIMSVAYGWKWPSNSAKSDLSRLRGKLKTINAKLKADHPEEPKKEYKVTKKTSKKASKKSKVTDDEDSEMDEAGEASKPTKAVKTA</sequence>
<evidence type="ECO:0000313" key="2">
    <source>
        <dbReference type="EMBL" id="KUI65466.1"/>
    </source>
</evidence>
<feature type="compositionally biased region" description="Acidic residues" evidence="1">
    <location>
        <begin position="101"/>
        <end position="111"/>
    </location>
</feature>
<organism evidence="2 3">
    <name type="scientific">Cytospora mali</name>
    <name type="common">Apple Valsa canker fungus</name>
    <name type="synonym">Valsa mali</name>
    <dbReference type="NCBI Taxonomy" id="578113"/>
    <lineage>
        <taxon>Eukaryota</taxon>
        <taxon>Fungi</taxon>
        <taxon>Dikarya</taxon>
        <taxon>Ascomycota</taxon>
        <taxon>Pezizomycotina</taxon>
        <taxon>Sordariomycetes</taxon>
        <taxon>Sordariomycetidae</taxon>
        <taxon>Diaporthales</taxon>
        <taxon>Cytosporaceae</taxon>
        <taxon>Cytospora</taxon>
    </lineage>
</organism>
<keyword evidence="3" id="KW-1185">Reference proteome</keyword>
<evidence type="ECO:0000256" key="1">
    <source>
        <dbReference type="SAM" id="MobiDB-lite"/>
    </source>
</evidence>
<name>A0A194VMQ7_CYTMA</name>
<feature type="compositionally biased region" description="Basic and acidic residues" evidence="1">
    <location>
        <begin position="71"/>
        <end position="85"/>
    </location>
</feature>
<evidence type="ECO:0000313" key="3">
    <source>
        <dbReference type="Proteomes" id="UP000078559"/>
    </source>
</evidence>
<dbReference type="EMBL" id="CM003098">
    <property type="protein sequence ID" value="KUI65466.1"/>
    <property type="molecule type" value="Genomic_DNA"/>
</dbReference>
<feature type="region of interest" description="Disordered" evidence="1">
    <location>
        <begin position="68"/>
        <end position="123"/>
    </location>
</feature>
<feature type="compositionally biased region" description="Basic residues" evidence="1">
    <location>
        <begin position="86"/>
        <end position="97"/>
    </location>
</feature>